<evidence type="ECO:0000313" key="6">
    <source>
        <dbReference type="WBParaSite" id="scf7180000422027.g8136"/>
    </source>
</evidence>
<evidence type="ECO:0000256" key="2">
    <source>
        <dbReference type="SAM" id="MobiDB-lite"/>
    </source>
</evidence>
<dbReference type="Pfam" id="PF01484">
    <property type="entry name" value="Col_cuticle_N"/>
    <property type="match status" value="1"/>
</dbReference>
<keyword evidence="3" id="KW-1133">Transmembrane helix</keyword>
<keyword evidence="5" id="KW-1185">Reference proteome</keyword>
<evidence type="ECO:0000313" key="5">
    <source>
        <dbReference type="Proteomes" id="UP000887560"/>
    </source>
</evidence>
<dbReference type="Proteomes" id="UP000887560">
    <property type="component" value="Unplaced"/>
</dbReference>
<dbReference type="WBParaSite" id="scf7180000422027.g8136">
    <property type="protein sequence ID" value="scf7180000422027.g8136"/>
    <property type="gene ID" value="scf7180000422027.g8136"/>
</dbReference>
<evidence type="ECO:0000256" key="3">
    <source>
        <dbReference type="SAM" id="Phobius"/>
    </source>
</evidence>
<proteinExistence type="predicted"/>
<feature type="compositionally biased region" description="Pro residues" evidence="2">
    <location>
        <begin position="168"/>
        <end position="197"/>
    </location>
</feature>
<feature type="transmembrane region" description="Helical" evidence="3">
    <location>
        <begin position="9"/>
        <end position="31"/>
    </location>
</feature>
<reference evidence="6" key="1">
    <citation type="submission" date="2022-11" db="UniProtKB">
        <authorList>
            <consortium name="WormBaseParasite"/>
        </authorList>
    </citation>
    <scope>IDENTIFICATION</scope>
</reference>
<accession>A0A915P1Q4</accession>
<dbReference type="SMART" id="SM01088">
    <property type="entry name" value="Col_cuticle_N"/>
    <property type="match status" value="1"/>
</dbReference>
<dbReference type="InterPro" id="IPR008160">
    <property type="entry name" value="Collagen"/>
</dbReference>
<feature type="domain" description="Nematode cuticle collagen N-terminal" evidence="4">
    <location>
        <begin position="8"/>
        <end position="60"/>
    </location>
</feature>
<keyword evidence="3" id="KW-0812">Transmembrane</keyword>
<dbReference type="PANTHER" id="PTHR24637:SF374">
    <property type="entry name" value="CUTICLE COLLAGEN DPY-7"/>
    <property type="match status" value="1"/>
</dbReference>
<dbReference type="AlphaFoldDB" id="A0A915P1Q4"/>
<evidence type="ECO:0000259" key="4">
    <source>
        <dbReference type="SMART" id="SM01088"/>
    </source>
</evidence>
<feature type="region of interest" description="Disordered" evidence="2">
    <location>
        <begin position="90"/>
        <end position="118"/>
    </location>
</feature>
<dbReference type="PANTHER" id="PTHR24637">
    <property type="entry name" value="COLLAGEN"/>
    <property type="match status" value="1"/>
</dbReference>
<protein>
    <submittedName>
        <fullName evidence="6">Nematode cuticle collagen N-terminal domain-containing protein</fullName>
    </submittedName>
</protein>
<keyword evidence="3" id="KW-0472">Membrane</keyword>
<name>A0A915P1Q4_9BILA</name>
<keyword evidence="1" id="KW-0677">Repeat</keyword>
<organism evidence="5 6">
    <name type="scientific">Meloidogyne floridensis</name>
    <dbReference type="NCBI Taxonomy" id="298350"/>
    <lineage>
        <taxon>Eukaryota</taxon>
        <taxon>Metazoa</taxon>
        <taxon>Ecdysozoa</taxon>
        <taxon>Nematoda</taxon>
        <taxon>Chromadorea</taxon>
        <taxon>Rhabditida</taxon>
        <taxon>Tylenchina</taxon>
        <taxon>Tylenchomorpha</taxon>
        <taxon>Tylenchoidea</taxon>
        <taxon>Meloidogynidae</taxon>
        <taxon>Meloidogyninae</taxon>
        <taxon>Meloidogyne</taxon>
    </lineage>
</organism>
<dbReference type="Pfam" id="PF01391">
    <property type="entry name" value="Collagen"/>
    <property type="match status" value="1"/>
</dbReference>
<dbReference type="GO" id="GO:0042302">
    <property type="term" value="F:structural constituent of cuticle"/>
    <property type="evidence" value="ECO:0007669"/>
    <property type="project" value="InterPro"/>
</dbReference>
<evidence type="ECO:0000256" key="1">
    <source>
        <dbReference type="ARBA" id="ARBA00022737"/>
    </source>
</evidence>
<feature type="region of interest" description="Disordered" evidence="2">
    <location>
        <begin position="151"/>
        <end position="215"/>
    </location>
</feature>
<sequence length="240" mass="24892">MSSEPSIKIAYGSVGISLFCLGVMALLLPLLHYRLETASTDIERRMDAFKFASRNIWKELLFEESGSRVRRQSGGDYGAEEQCTSCVQLQCPPGPPGPPGVNGEDGVDGQPGRPGKPGFDYQPFFFKFHFEGLDGLDVPLEPEPSFPCVICPAGPPGNRGPQGEAGRPGPPGEPGHAGPGPPGPPGKRGEPGPPGPIGAPGDSGESGGHCPSSCGIQNIIAPSIAELDTGDIHQPKSGGY</sequence>
<dbReference type="InterPro" id="IPR002486">
    <property type="entry name" value="Col_cuticle_N"/>
</dbReference>